<feature type="region of interest" description="Disordered" evidence="1">
    <location>
        <begin position="64"/>
        <end position="111"/>
    </location>
</feature>
<dbReference type="Proteomes" id="UP001345691">
    <property type="component" value="Unassembled WGS sequence"/>
</dbReference>
<reference evidence="2 3" key="1">
    <citation type="submission" date="2023-08" db="EMBL/GenBank/DDBJ databases">
        <title>Black Yeasts Isolated from many extreme environments.</title>
        <authorList>
            <person name="Coleine C."/>
            <person name="Stajich J.E."/>
            <person name="Selbmann L."/>
        </authorList>
    </citation>
    <scope>NUCLEOTIDE SEQUENCE [LARGE SCALE GENOMIC DNA]</scope>
    <source>
        <strain evidence="2 3">CCFEE 6328</strain>
    </source>
</reference>
<evidence type="ECO:0000256" key="1">
    <source>
        <dbReference type="SAM" id="MobiDB-lite"/>
    </source>
</evidence>
<organism evidence="2 3">
    <name type="scientific">Exophiala sideris</name>
    <dbReference type="NCBI Taxonomy" id="1016849"/>
    <lineage>
        <taxon>Eukaryota</taxon>
        <taxon>Fungi</taxon>
        <taxon>Dikarya</taxon>
        <taxon>Ascomycota</taxon>
        <taxon>Pezizomycotina</taxon>
        <taxon>Eurotiomycetes</taxon>
        <taxon>Chaetothyriomycetidae</taxon>
        <taxon>Chaetothyriales</taxon>
        <taxon>Herpotrichiellaceae</taxon>
        <taxon>Exophiala</taxon>
    </lineage>
</organism>
<feature type="compositionally biased region" description="Acidic residues" evidence="1">
    <location>
        <begin position="88"/>
        <end position="99"/>
    </location>
</feature>
<accession>A0ABR0JDP5</accession>
<evidence type="ECO:0000313" key="3">
    <source>
        <dbReference type="Proteomes" id="UP001345691"/>
    </source>
</evidence>
<dbReference type="EMBL" id="JAVRRF010000009">
    <property type="protein sequence ID" value="KAK5061790.1"/>
    <property type="molecule type" value="Genomic_DNA"/>
</dbReference>
<evidence type="ECO:0000313" key="2">
    <source>
        <dbReference type="EMBL" id="KAK5061790.1"/>
    </source>
</evidence>
<comment type="caution">
    <text evidence="2">The sequence shown here is derived from an EMBL/GenBank/DDBJ whole genome shotgun (WGS) entry which is preliminary data.</text>
</comment>
<feature type="compositionally biased region" description="Basic residues" evidence="1">
    <location>
        <begin position="71"/>
        <end position="84"/>
    </location>
</feature>
<keyword evidence="3" id="KW-1185">Reference proteome</keyword>
<feature type="compositionally biased region" description="Basic and acidic residues" evidence="1">
    <location>
        <begin position="100"/>
        <end position="111"/>
    </location>
</feature>
<gene>
    <name evidence="2" type="ORF">LTR69_004973</name>
</gene>
<name>A0ABR0JDP5_9EURO</name>
<protein>
    <submittedName>
        <fullName evidence="2">Uncharacterized protein</fullName>
    </submittedName>
</protein>
<proteinExistence type="predicted"/>
<sequence>MSDSETFWDYVDPNAVRMTPFLPAEEPSFSLHEARLELARFAVKLAADEGRRAGARFCYKNKCADHPNMNMHRKAKAGQRAAKRKQPEDEEEEEEDVEMKDDTNDDKKEDE</sequence>